<accession>A0A399SQ50</accession>
<dbReference type="PANTHER" id="PTHR38792:SF3">
    <property type="entry name" value="BNR_ASP-BOX REPEAT DOMAIN PROTEIN (AFU_ORTHOLOGUE AFUA_7G06430)-RELATED"/>
    <property type="match status" value="1"/>
</dbReference>
<evidence type="ECO:0000256" key="1">
    <source>
        <dbReference type="SAM" id="SignalP"/>
    </source>
</evidence>
<evidence type="ECO:0000259" key="2">
    <source>
        <dbReference type="Pfam" id="PF14200"/>
    </source>
</evidence>
<keyword evidence="3" id="KW-0430">Lectin</keyword>
<comment type="caution">
    <text evidence="3">The sequence shown here is derived from an EMBL/GenBank/DDBJ whole genome shotgun (WGS) entry which is preliminary data.</text>
</comment>
<evidence type="ECO:0000313" key="4">
    <source>
        <dbReference type="Proteomes" id="UP000266634"/>
    </source>
</evidence>
<organism evidence="3 4">
    <name type="scientific">Clavibacter michiganensis subsp. insidiosus</name>
    <dbReference type="NCBI Taxonomy" id="33014"/>
    <lineage>
        <taxon>Bacteria</taxon>
        <taxon>Bacillati</taxon>
        <taxon>Actinomycetota</taxon>
        <taxon>Actinomycetes</taxon>
        <taxon>Micrococcales</taxon>
        <taxon>Microbacteriaceae</taxon>
        <taxon>Clavibacter</taxon>
    </lineage>
</organism>
<dbReference type="SUPFAM" id="SSF50370">
    <property type="entry name" value="Ricin B-like lectins"/>
    <property type="match status" value="1"/>
</dbReference>
<dbReference type="GO" id="GO:0030246">
    <property type="term" value="F:carbohydrate binding"/>
    <property type="evidence" value="ECO:0007669"/>
    <property type="project" value="UniProtKB-KW"/>
</dbReference>
<dbReference type="CDD" id="cd00161">
    <property type="entry name" value="beta-trefoil_Ricin-like"/>
    <property type="match status" value="1"/>
</dbReference>
<dbReference type="InterPro" id="IPR000772">
    <property type="entry name" value="Ricin_B_lectin"/>
</dbReference>
<evidence type="ECO:0000313" key="3">
    <source>
        <dbReference type="EMBL" id="RIJ45074.1"/>
    </source>
</evidence>
<dbReference type="PROSITE" id="PS50231">
    <property type="entry name" value="RICIN_B_LECTIN"/>
    <property type="match status" value="1"/>
</dbReference>
<dbReference type="AlphaFoldDB" id="A0A399SQ50"/>
<feature type="signal peptide" evidence="1">
    <location>
        <begin position="1"/>
        <end position="24"/>
    </location>
</feature>
<dbReference type="Gene3D" id="2.120.10.10">
    <property type="match status" value="1"/>
</dbReference>
<keyword evidence="1" id="KW-0732">Signal</keyword>
<dbReference type="PANTHER" id="PTHR38792">
    <property type="entry name" value="BNR/ASP-BOX REPEAT DOMAIN PROTEIN (AFU_ORTHOLOGUE AFUA_7G06430)-RELATED"/>
    <property type="match status" value="1"/>
</dbReference>
<protein>
    <submittedName>
        <fullName evidence="3">Ricin-type beta-trefoil lectin domain protein</fullName>
    </submittedName>
</protein>
<sequence>MKHGLSVRRGFARAIALVSTVVVAASLAVATSEPAAAVSYGPSTLYTPPADAPTPGSLYARALQLKNSGTANGTMLATFEQYTNGTPVFPIYRSQDSGRTWSQISNVADTVNGWGLRFQPFLYELPTAIGAYPAGTVLAIGNSIPNNSSATKLDVYASTNQGTSWNFVSSIATGGPPSIDPGGTSVWEPFALVNNGRLSVFYADSRDQAYNQKVVHQTTTNLTSWGAVVNDVANPNYADRPGMPVIAALPNGTWIMTYENCGAPEGGCAVYYKISNDPESWQNKAGTVLANTEGSVPGSSPYVAWLPSGGPNGTIAVSSYFNTGLNLNTALGEPGRWVEVPTAVPSGYSRALVPLNDGRTLFIIGSGNIGARNTVTYGAVDLGGVSLTNNATYTLVNRNSSLVLGVQNASLADGAPALQWNDTRTADHRWKFEQLSNGFWKIRNANSGKVLGITNQSTANGATALQWSDTGTPDHEWIMAPYPGGGYVFANRVSGKRLEIAGGSTVAGALAQQYGNTNCTCQVWNLRP</sequence>
<proteinExistence type="predicted"/>
<dbReference type="OrthoDB" id="5958808at2"/>
<dbReference type="InterPro" id="IPR035992">
    <property type="entry name" value="Ricin_B-like_lectins"/>
</dbReference>
<feature type="domain" description="Ricin B lectin" evidence="2">
    <location>
        <begin position="389"/>
        <end position="467"/>
    </location>
</feature>
<dbReference type="InterPro" id="IPR036278">
    <property type="entry name" value="Sialidase_sf"/>
</dbReference>
<dbReference type="Proteomes" id="UP000266634">
    <property type="component" value="Unassembled WGS sequence"/>
</dbReference>
<feature type="domain" description="Ricin B lectin" evidence="2">
    <location>
        <begin position="477"/>
        <end position="526"/>
    </location>
</feature>
<feature type="chain" id="PRO_5038500692" evidence="1">
    <location>
        <begin position="25"/>
        <end position="528"/>
    </location>
</feature>
<dbReference type="EMBL" id="QWEA01000003">
    <property type="protein sequence ID" value="RIJ45074.1"/>
    <property type="molecule type" value="Genomic_DNA"/>
</dbReference>
<dbReference type="CDD" id="cd15482">
    <property type="entry name" value="Sialidase_non-viral"/>
    <property type="match status" value="1"/>
</dbReference>
<dbReference type="SUPFAM" id="SSF50939">
    <property type="entry name" value="Sialidases"/>
    <property type="match status" value="1"/>
</dbReference>
<name>A0A399SQ50_9MICO</name>
<gene>
    <name evidence="3" type="ORF">DZF93_00350</name>
</gene>
<reference evidence="3 4" key="1">
    <citation type="submission" date="2018-08" db="EMBL/GenBank/DDBJ databases">
        <title>Genome Sequence of Clavibacter michiganensis Subspecies type strains, and the Atypical Peach-Colored Strains Isolated from Tomato.</title>
        <authorList>
            <person name="Osdaghi E."/>
            <person name="Portier P."/>
            <person name="Briand M."/>
            <person name="Jacques M.-A."/>
        </authorList>
    </citation>
    <scope>NUCLEOTIDE SEQUENCE [LARGE SCALE GENOMIC DNA]</scope>
    <source>
        <strain evidence="3 4">CFBP 6488</strain>
    </source>
</reference>
<dbReference type="Pfam" id="PF14200">
    <property type="entry name" value="RicinB_lectin_2"/>
    <property type="match status" value="2"/>
</dbReference>
<dbReference type="Gene3D" id="2.80.10.50">
    <property type="match status" value="2"/>
</dbReference>
<dbReference type="RefSeq" id="WP_080939414.1">
    <property type="nucleotide sequence ID" value="NZ_CP011046.1"/>
</dbReference>